<dbReference type="Gene3D" id="3.30.70.1440">
    <property type="entry name" value="Multidrug efflux transporter AcrB pore domain"/>
    <property type="match status" value="1"/>
</dbReference>
<dbReference type="AlphaFoldDB" id="A0A8X6GZ43"/>
<evidence type="ECO:0000313" key="1">
    <source>
        <dbReference type="EMBL" id="GFR13248.1"/>
    </source>
</evidence>
<evidence type="ECO:0000313" key="2">
    <source>
        <dbReference type="Proteomes" id="UP000887116"/>
    </source>
</evidence>
<sequence length="104" mass="12002">MVTNGVLIGKYRPNNTDEEIDIVLRFPRKDRNMKTIDNLFINTVNGPYPMSNIVKYAPEKKVNKLNRIDGLRTVTISADVDTGYLVDERVKFIQNSIAQDWDKE</sequence>
<organism evidence="1 2">
    <name type="scientific">Trichonephila clavata</name>
    <name type="common">Joro spider</name>
    <name type="synonym">Nephila clavata</name>
    <dbReference type="NCBI Taxonomy" id="2740835"/>
    <lineage>
        <taxon>Eukaryota</taxon>
        <taxon>Metazoa</taxon>
        <taxon>Ecdysozoa</taxon>
        <taxon>Arthropoda</taxon>
        <taxon>Chelicerata</taxon>
        <taxon>Arachnida</taxon>
        <taxon>Araneae</taxon>
        <taxon>Araneomorphae</taxon>
        <taxon>Entelegynae</taxon>
        <taxon>Araneoidea</taxon>
        <taxon>Nephilidae</taxon>
        <taxon>Trichonephila</taxon>
    </lineage>
</organism>
<gene>
    <name evidence="1" type="primary">WD_1320</name>
    <name evidence="1" type="ORF">TNCT_662991</name>
</gene>
<dbReference type="InterPro" id="IPR001036">
    <property type="entry name" value="Acrflvin-R"/>
</dbReference>
<dbReference type="PANTHER" id="PTHR32063">
    <property type="match status" value="1"/>
</dbReference>
<accession>A0A8X6GZ43</accession>
<dbReference type="EMBL" id="BMAO01007052">
    <property type="protein sequence ID" value="GFR13248.1"/>
    <property type="molecule type" value="Genomic_DNA"/>
</dbReference>
<protein>
    <submittedName>
        <fullName evidence="1">Multidrug resistance protein D</fullName>
    </submittedName>
</protein>
<dbReference type="OrthoDB" id="5875992at2759"/>
<dbReference type="GO" id="GO:0042910">
    <property type="term" value="F:xenobiotic transmembrane transporter activity"/>
    <property type="evidence" value="ECO:0007669"/>
    <property type="project" value="TreeGrafter"/>
</dbReference>
<dbReference type="PANTHER" id="PTHR32063:SF0">
    <property type="entry name" value="SWARMING MOTILITY PROTEIN SWRC"/>
    <property type="match status" value="1"/>
</dbReference>
<proteinExistence type="predicted"/>
<dbReference type="InterPro" id="IPR027463">
    <property type="entry name" value="AcrB_DN_DC_subdom"/>
</dbReference>
<comment type="caution">
    <text evidence="1">The sequence shown here is derived from an EMBL/GenBank/DDBJ whole genome shotgun (WGS) entry which is preliminary data.</text>
</comment>
<keyword evidence="2" id="KW-1185">Reference proteome</keyword>
<dbReference type="GO" id="GO:0005886">
    <property type="term" value="C:plasma membrane"/>
    <property type="evidence" value="ECO:0007669"/>
    <property type="project" value="TreeGrafter"/>
</dbReference>
<name>A0A8X6GZ43_TRICU</name>
<dbReference type="Gene3D" id="3.30.2090.10">
    <property type="entry name" value="Multidrug efflux transporter AcrB TolC docking domain, DN and DC subdomains"/>
    <property type="match status" value="1"/>
</dbReference>
<reference evidence="1" key="1">
    <citation type="submission" date="2020-07" db="EMBL/GenBank/DDBJ databases">
        <title>Multicomponent nature underlies the extraordinary mechanical properties of spider dragline silk.</title>
        <authorList>
            <person name="Kono N."/>
            <person name="Nakamura H."/>
            <person name="Mori M."/>
            <person name="Yoshida Y."/>
            <person name="Ohtoshi R."/>
            <person name="Malay A.D."/>
            <person name="Moran D.A.P."/>
            <person name="Tomita M."/>
            <person name="Numata K."/>
            <person name="Arakawa K."/>
        </authorList>
    </citation>
    <scope>NUCLEOTIDE SEQUENCE</scope>
</reference>
<dbReference type="Proteomes" id="UP000887116">
    <property type="component" value="Unassembled WGS sequence"/>
</dbReference>